<comment type="caution">
    <text evidence="1">The sequence shown here is derived from an EMBL/GenBank/DDBJ whole genome shotgun (WGS) entry which is preliminary data.</text>
</comment>
<sequence length="289" mass="32308">MSLQTDRMTELENQLSALQADRYIVILTPSKALQAKGKTAYTFAIPGHIGERAKGYKAADLLDGSVLSILGGRNASGYSVGIKCKSQSYHYATLYNVSLDELHKLKANAVQACLVSVVRRNVHREEFFSVVIRFKKTEALGDTTFAQKVAGSYQVKYGEKTQKDLEACIPACGFKDQISGMFVKADRFLDRNCPTSQDRYETFEKLKAASFVPVVIPSKPINVGDNAFYFELSRELILANAEKAGDKIDNKDIDKRLMNKMLNEKYDADEILEFLVNRLKPKASDVCDF</sequence>
<dbReference type="EMBL" id="NQKL01000034">
    <property type="protein sequence ID" value="OZY39249.1"/>
    <property type="molecule type" value="Genomic_DNA"/>
</dbReference>
<protein>
    <submittedName>
        <fullName evidence="1">Uncharacterized protein</fullName>
    </submittedName>
</protein>
<gene>
    <name evidence="1" type="ORF">CJF43_24040</name>
</gene>
<dbReference type="Proteomes" id="UP000216113">
    <property type="component" value="Unassembled WGS sequence"/>
</dbReference>
<evidence type="ECO:0000313" key="2">
    <source>
        <dbReference type="Proteomes" id="UP000216113"/>
    </source>
</evidence>
<dbReference type="RefSeq" id="WP_095031274.1">
    <property type="nucleotide sequence ID" value="NZ_NQKL01000034.1"/>
</dbReference>
<dbReference type="AlphaFoldDB" id="A0A266LMH9"/>
<accession>A0A266LMH9</accession>
<name>A0A266LMH9_PSEFR</name>
<organism evidence="1 2">
    <name type="scientific">Pseudomonas fragi</name>
    <dbReference type="NCBI Taxonomy" id="296"/>
    <lineage>
        <taxon>Bacteria</taxon>
        <taxon>Pseudomonadati</taxon>
        <taxon>Pseudomonadota</taxon>
        <taxon>Gammaproteobacteria</taxon>
        <taxon>Pseudomonadales</taxon>
        <taxon>Pseudomonadaceae</taxon>
        <taxon>Pseudomonas</taxon>
    </lineage>
</organism>
<proteinExistence type="predicted"/>
<reference evidence="1 2" key="1">
    <citation type="submission" date="2017-08" db="EMBL/GenBank/DDBJ databases">
        <title>Genomic and metabolic characterisation of spoilage-associated Pseudomonas species.</title>
        <authorList>
            <person name="Stanborough T."/>
            <person name="Fegan N."/>
            <person name="Powell S.M."/>
            <person name="Singh T."/>
            <person name="Tamplin M.L."/>
            <person name="Chandry P.S."/>
        </authorList>
    </citation>
    <scope>NUCLEOTIDE SEQUENCE [LARGE SCALE GENOMIC DNA]</scope>
    <source>
        <strain evidence="1 2">F1820</strain>
    </source>
</reference>
<evidence type="ECO:0000313" key="1">
    <source>
        <dbReference type="EMBL" id="OZY39249.1"/>
    </source>
</evidence>